<feature type="region of interest" description="Disordered" evidence="1">
    <location>
        <begin position="18"/>
        <end position="103"/>
    </location>
</feature>
<protein>
    <submittedName>
        <fullName evidence="2">Uncharacterized protein</fullName>
    </submittedName>
</protein>
<proteinExistence type="predicted"/>
<evidence type="ECO:0000313" key="3">
    <source>
        <dbReference type="Proteomes" id="UP000479710"/>
    </source>
</evidence>
<reference evidence="2 3" key="1">
    <citation type="submission" date="2019-11" db="EMBL/GenBank/DDBJ databases">
        <title>Whole genome sequence of Oryza granulata.</title>
        <authorList>
            <person name="Li W."/>
        </authorList>
    </citation>
    <scope>NUCLEOTIDE SEQUENCE [LARGE SCALE GENOMIC DNA]</scope>
    <source>
        <strain evidence="3">cv. Menghai</strain>
        <tissue evidence="2">Leaf</tissue>
    </source>
</reference>
<dbReference type="EMBL" id="SPHZ02000006">
    <property type="protein sequence ID" value="KAF0911736.1"/>
    <property type="molecule type" value="Genomic_DNA"/>
</dbReference>
<accession>A0A6G1DH33</accession>
<feature type="compositionally biased region" description="Basic residues" evidence="1">
    <location>
        <begin position="91"/>
        <end position="103"/>
    </location>
</feature>
<gene>
    <name evidence="2" type="ORF">E2562_011732</name>
</gene>
<dbReference type="Proteomes" id="UP000479710">
    <property type="component" value="Unassembled WGS sequence"/>
</dbReference>
<organism evidence="2 3">
    <name type="scientific">Oryza meyeriana var. granulata</name>
    <dbReference type="NCBI Taxonomy" id="110450"/>
    <lineage>
        <taxon>Eukaryota</taxon>
        <taxon>Viridiplantae</taxon>
        <taxon>Streptophyta</taxon>
        <taxon>Embryophyta</taxon>
        <taxon>Tracheophyta</taxon>
        <taxon>Spermatophyta</taxon>
        <taxon>Magnoliopsida</taxon>
        <taxon>Liliopsida</taxon>
        <taxon>Poales</taxon>
        <taxon>Poaceae</taxon>
        <taxon>BOP clade</taxon>
        <taxon>Oryzoideae</taxon>
        <taxon>Oryzeae</taxon>
        <taxon>Oryzinae</taxon>
        <taxon>Oryza</taxon>
        <taxon>Oryza meyeriana</taxon>
    </lineage>
</organism>
<name>A0A6G1DH33_9ORYZ</name>
<keyword evidence="3" id="KW-1185">Reference proteome</keyword>
<sequence>MRNRIEWFAFELERRATDRTASRAMGMAGQPTGSGVSPSRPSAPLLARTPRQGGSRRRTGHKGPVEAQQRRATSARRRSMMGIWPFWGTGKPKRRRRRRTRIV</sequence>
<evidence type="ECO:0000256" key="1">
    <source>
        <dbReference type="SAM" id="MobiDB-lite"/>
    </source>
</evidence>
<evidence type="ECO:0000313" key="2">
    <source>
        <dbReference type="EMBL" id="KAF0911736.1"/>
    </source>
</evidence>
<feature type="compositionally biased region" description="Polar residues" evidence="1">
    <location>
        <begin position="31"/>
        <end position="40"/>
    </location>
</feature>
<dbReference type="AlphaFoldDB" id="A0A6G1DH33"/>
<comment type="caution">
    <text evidence="2">The sequence shown here is derived from an EMBL/GenBank/DDBJ whole genome shotgun (WGS) entry which is preliminary data.</text>
</comment>